<keyword evidence="3" id="KW-1133">Transmembrane helix</keyword>
<reference evidence="5" key="2">
    <citation type="journal article" date="2018" name="Food Control">
        <title>Characterization of Lactococcus lactis isolates from herbs, fruits and vegetables for use as biopreservatives against Listeria monocytogenes in cheese.</title>
        <authorList>
            <person name="Ho V."/>
            <person name="Lo R."/>
            <person name="Bansal N."/>
            <person name="Turner M.S."/>
        </authorList>
    </citation>
    <scope>NUCLEOTIDE SEQUENCE</scope>
    <source>
        <strain evidence="5">537</strain>
    </source>
</reference>
<dbReference type="Pfam" id="PF00535">
    <property type="entry name" value="Glycos_transf_2"/>
    <property type="match status" value="1"/>
</dbReference>
<dbReference type="CDD" id="cd00761">
    <property type="entry name" value="Glyco_tranf_GTA_type"/>
    <property type="match status" value="1"/>
</dbReference>
<dbReference type="GO" id="GO:0016757">
    <property type="term" value="F:glycosyltransferase activity"/>
    <property type="evidence" value="ECO:0007669"/>
    <property type="project" value="UniProtKB-KW"/>
</dbReference>
<dbReference type="Gene3D" id="3.90.550.10">
    <property type="entry name" value="Spore Coat Polysaccharide Biosynthesis Protein SpsA, Chain A"/>
    <property type="match status" value="1"/>
</dbReference>
<organism evidence="5 6">
    <name type="scientific">Lactococcus lactis</name>
    <dbReference type="NCBI Taxonomy" id="1358"/>
    <lineage>
        <taxon>Bacteria</taxon>
        <taxon>Bacillati</taxon>
        <taxon>Bacillota</taxon>
        <taxon>Bacilli</taxon>
        <taxon>Lactobacillales</taxon>
        <taxon>Streptococcaceae</taxon>
        <taxon>Lactococcus</taxon>
    </lineage>
</organism>
<comment type="caution">
    <text evidence="5">The sequence shown here is derived from an EMBL/GenBank/DDBJ whole genome shotgun (WGS) entry which is preliminary data.</text>
</comment>
<reference evidence="5" key="1">
    <citation type="submission" date="2017-01" db="EMBL/GenBank/DDBJ databases">
        <authorList>
            <person name="Lo R."/>
        </authorList>
    </citation>
    <scope>NUCLEOTIDE SEQUENCE</scope>
    <source>
        <strain evidence="5">537</strain>
    </source>
</reference>
<feature type="transmembrane region" description="Helical" evidence="3">
    <location>
        <begin position="305"/>
        <end position="326"/>
    </location>
</feature>
<evidence type="ECO:0000259" key="4">
    <source>
        <dbReference type="Pfam" id="PF00535"/>
    </source>
</evidence>
<feature type="domain" description="Glycosyltransferase 2-like" evidence="4">
    <location>
        <begin position="15"/>
        <end position="137"/>
    </location>
</feature>
<dbReference type="AlphaFoldDB" id="A0AAP8JET8"/>
<evidence type="ECO:0000313" key="6">
    <source>
        <dbReference type="Proteomes" id="UP000225275"/>
    </source>
</evidence>
<keyword evidence="2" id="KW-0808">Transferase</keyword>
<dbReference type="PANTHER" id="PTHR22916">
    <property type="entry name" value="GLYCOSYLTRANSFERASE"/>
    <property type="match status" value="1"/>
</dbReference>
<dbReference type="EMBL" id="MTJS01000001">
    <property type="protein sequence ID" value="PFG90134.1"/>
    <property type="molecule type" value="Genomic_DNA"/>
</dbReference>
<proteinExistence type="predicted"/>
<evidence type="ECO:0000256" key="1">
    <source>
        <dbReference type="ARBA" id="ARBA00022676"/>
    </source>
</evidence>
<keyword evidence="3" id="KW-0472">Membrane</keyword>
<dbReference type="RefSeq" id="WP_098393076.1">
    <property type="nucleotide sequence ID" value="NZ_JAOWLS010000002.1"/>
</dbReference>
<evidence type="ECO:0000256" key="3">
    <source>
        <dbReference type="SAM" id="Phobius"/>
    </source>
</evidence>
<sequence>MYTSSIQKKDKPLVSIIVPIYNVEKYLSECIDSIINQTYKNIEVILINDGSTDQSFEIANHFSKQYKNIVLINQTNKGLSAARNVGLEIAKGEWIVFVDSDDLISLDFVSVMLNANIENNTKLCAAQMTRDLKLLDSCNQNTVHVMEEDNYIELVDKFYKSKYTPIGAWGKMYHKTLFNSVRYPIGIIYEDGVTFFEIMSKVNKISLIDINLYYYRIVSNSILHAEISQKNFDIFKKNQLIESWVKKNYPDDINYVYNFNKNYNDRTAIEALRGTIKGKKIARSFLISLKEDNKKYSLLLKQSSFVYNNMFIYSIYLCAYSTRLFYRKYIRSLHRSI</sequence>
<evidence type="ECO:0000313" key="5">
    <source>
        <dbReference type="EMBL" id="PFG90134.1"/>
    </source>
</evidence>
<name>A0AAP8JET8_9LACT</name>
<accession>A0AAP8JET8</accession>
<keyword evidence="3" id="KW-0812">Transmembrane</keyword>
<dbReference type="Proteomes" id="UP000225275">
    <property type="component" value="Unassembled WGS sequence"/>
</dbReference>
<dbReference type="InterPro" id="IPR001173">
    <property type="entry name" value="Glyco_trans_2-like"/>
</dbReference>
<keyword evidence="1" id="KW-0328">Glycosyltransferase</keyword>
<dbReference type="SUPFAM" id="SSF53448">
    <property type="entry name" value="Nucleotide-diphospho-sugar transferases"/>
    <property type="match status" value="1"/>
</dbReference>
<dbReference type="PANTHER" id="PTHR22916:SF51">
    <property type="entry name" value="GLYCOSYLTRANSFERASE EPSH-RELATED"/>
    <property type="match status" value="1"/>
</dbReference>
<gene>
    <name evidence="5" type="ORF">BW154_00710</name>
</gene>
<protein>
    <recommendedName>
        <fullName evidence="4">Glycosyltransferase 2-like domain-containing protein</fullName>
    </recommendedName>
</protein>
<dbReference type="InterPro" id="IPR029044">
    <property type="entry name" value="Nucleotide-diphossugar_trans"/>
</dbReference>
<evidence type="ECO:0000256" key="2">
    <source>
        <dbReference type="ARBA" id="ARBA00022679"/>
    </source>
</evidence>